<gene>
    <name evidence="2" type="ORF">A9D14_08895</name>
</gene>
<sequence length="260" mass="28284">MSQIDDIGEFNRQGWNVKSDGGDRWSIPVDAAAIAAARRGEWSVVLNPSRPVPRGWFGDIAGIDLLGLASAGGQQCPVFAAAGAHVTSFDASDAQLARDREVAEREGLGIRTERGLMHDLSVFGDDSFDMIFHPCSNSFAPDVLPVWRECARVLRPSGVLLAGFTNPARFLFDEASVERGEPVARHRIPYSDLDLPDAEREALLAQDPVLCFGHTLTDQIGGQLAAGFMLTHLFEDDFEQRDAVGRLMDCYIATRAILAG</sequence>
<evidence type="ECO:0000313" key="2">
    <source>
        <dbReference type="EMBL" id="ARU16288.1"/>
    </source>
</evidence>
<dbReference type="Gene3D" id="3.40.50.150">
    <property type="entry name" value="Vaccinia Virus protein VP39"/>
    <property type="match status" value="1"/>
</dbReference>
<keyword evidence="3" id="KW-1185">Reference proteome</keyword>
<dbReference type="Pfam" id="PF08241">
    <property type="entry name" value="Methyltransf_11"/>
    <property type="match status" value="1"/>
</dbReference>
<dbReference type="InterPro" id="IPR013216">
    <property type="entry name" value="Methyltransf_11"/>
</dbReference>
<dbReference type="SUPFAM" id="SSF53335">
    <property type="entry name" value="S-adenosyl-L-methionine-dependent methyltransferases"/>
    <property type="match status" value="1"/>
</dbReference>
<dbReference type="EMBL" id="CP019602">
    <property type="protein sequence ID" value="ARU16288.1"/>
    <property type="molecule type" value="Genomic_DNA"/>
</dbReference>
<dbReference type="Proteomes" id="UP000195807">
    <property type="component" value="Chromosome"/>
</dbReference>
<dbReference type="RefSeq" id="WP_066845423.1">
    <property type="nucleotide sequence ID" value="NZ_CP019602.1"/>
</dbReference>
<keyword evidence="2" id="KW-0808">Transferase</keyword>
<reference evidence="2 3" key="1">
    <citation type="submission" date="2017-01" db="EMBL/GenBank/DDBJ databases">
        <title>Complete genome sequence of esterase-producing bacterium Croceicoccus marinus E4A9.</title>
        <authorList>
            <person name="Wu Y.-H."/>
            <person name="Cheng H."/>
            <person name="Xu L."/>
            <person name="Huo Y.-Y."/>
            <person name="Wang C.-S."/>
            <person name="Xu X.-W."/>
        </authorList>
    </citation>
    <scope>NUCLEOTIDE SEQUENCE [LARGE SCALE GENOMIC DNA]</scope>
    <source>
        <strain evidence="2 3">E4A9</strain>
    </source>
</reference>
<evidence type="ECO:0000313" key="3">
    <source>
        <dbReference type="Proteomes" id="UP000195807"/>
    </source>
</evidence>
<dbReference type="AlphaFoldDB" id="A0A1Z1FBU0"/>
<protein>
    <submittedName>
        <fullName evidence="2">SAM-dependent methyltransferase</fullName>
    </submittedName>
</protein>
<dbReference type="InterPro" id="IPR029063">
    <property type="entry name" value="SAM-dependent_MTases_sf"/>
</dbReference>
<keyword evidence="2" id="KW-0489">Methyltransferase</keyword>
<dbReference type="STRING" id="450378.GCA_001661675_01784"/>
<dbReference type="GO" id="GO:0032259">
    <property type="term" value="P:methylation"/>
    <property type="evidence" value="ECO:0007669"/>
    <property type="project" value="UniProtKB-KW"/>
</dbReference>
<dbReference type="GO" id="GO:0008757">
    <property type="term" value="F:S-adenosylmethionine-dependent methyltransferase activity"/>
    <property type="evidence" value="ECO:0007669"/>
    <property type="project" value="InterPro"/>
</dbReference>
<dbReference type="CDD" id="cd02440">
    <property type="entry name" value="AdoMet_MTases"/>
    <property type="match status" value="1"/>
</dbReference>
<organism evidence="2 3">
    <name type="scientific">Croceicoccus marinus</name>
    <dbReference type="NCBI Taxonomy" id="450378"/>
    <lineage>
        <taxon>Bacteria</taxon>
        <taxon>Pseudomonadati</taxon>
        <taxon>Pseudomonadota</taxon>
        <taxon>Alphaproteobacteria</taxon>
        <taxon>Sphingomonadales</taxon>
        <taxon>Erythrobacteraceae</taxon>
        <taxon>Croceicoccus</taxon>
    </lineage>
</organism>
<dbReference type="OrthoDB" id="9765084at2"/>
<proteinExistence type="predicted"/>
<dbReference type="KEGG" id="cman:A9D14_08895"/>
<accession>A0A1Z1FBU0</accession>
<feature type="domain" description="Methyltransferase type 11" evidence="1">
    <location>
        <begin position="68"/>
        <end position="161"/>
    </location>
</feature>
<name>A0A1Z1FBU0_9SPHN</name>
<evidence type="ECO:0000259" key="1">
    <source>
        <dbReference type="Pfam" id="PF08241"/>
    </source>
</evidence>